<sequence length="618" mass="69851">MGQLEEESTRMKEQSTAKERDKAADELKGMKLTQEANKRSSPMASGKVADIHTELAAVKDALTGAIEELKNKERYIESLKIEVGKAKELEVKLAEKEASFCKLKEELIKVQSFESEAMDLLSEGKKRIHELEEEFEKGKESEKKIYDAFVAQTKEFEQTKVSLEESRQEIKSLLENLEKLEGSSEAASQSSVGDDHSLIDSLESELQLAKENLARAVEDEKVSSLKAKSLAEEVSLLKNELKSTAEAEENNKKAMDGLALALKEVITEANQTKEKLSSTKDELEKTKGEVENLKVKLKNVEEKYNEAKKEADRFKNTSERLRLEAEETLLAWNGKETGFVQCIKKAEYERNAAQEQSKTLLESLKEAENMYNKAKEENKKLRDIVKQAINEASVAKEAASIAREENSQLKDALSKKDEALNFLSQENENLKINEAAAFDNIRELKLLFCEATATTTTKEWETDEQDQGKKQKPLSSADKEHKDDKEHTKKPKHHKSSSTCLSLKFPHYKHKEAEEEPKIPLKESDEDSDSDCSDPLRGSIFDVAETPNAAAVATHQRKKSSSFLTDDETINGEDFDHLDTGHFDDEGDRSTRKKRALLRRFGDLIRGRSFPKKEQPLE</sequence>
<feature type="compositionally biased region" description="Basic and acidic residues" evidence="2">
    <location>
        <begin position="477"/>
        <end position="487"/>
    </location>
</feature>
<feature type="region of interest" description="Disordered" evidence="2">
    <location>
        <begin position="552"/>
        <end position="590"/>
    </location>
</feature>
<evidence type="ECO:0000313" key="4">
    <source>
        <dbReference type="RefSeq" id="XP_022775001.1"/>
    </source>
</evidence>
<evidence type="ECO:0000256" key="1">
    <source>
        <dbReference type="SAM" id="Coils"/>
    </source>
</evidence>
<keyword evidence="3" id="KW-1185">Reference proteome</keyword>
<dbReference type="RefSeq" id="XP_022775001.1">
    <property type="nucleotide sequence ID" value="XM_022919266.1"/>
</dbReference>
<name>A0A6P6BD42_DURZI</name>
<dbReference type="GeneID" id="111316985"/>
<dbReference type="AlphaFoldDB" id="A0A6P6BD42"/>
<dbReference type="KEGG" id="dzi:111316985"/>
<feature type="compositionally biased region" description="Basic and acidic residues" evidence="2">
    <location>
        <begin position="7"/>
        <end position="29"/>
    </location>
</feature>
<feature type="coiled-coil region" evidence="1">
    <location>
        <begin position="114"/>
        <end position="433"/>
    </location>
</feature>
<protein>
    <submittedName>
        <fullName evidence="4">Intracellular protein transport protein USO1-like</fullName>
    </submittedName>
</protein>
<organism evidence="3 4">
    <name type="scientific">Durio zibethinus</name>
    <name type="common">Durian</name>
    <dbReference type="NCBI Taxonomy" id="66656"/>
    <lineage>
        <taxon>Eukaryota</taxon>
        <taxon>Viridiplantae</taxon>
        <taxon>Streptophyta</taxon>
        <taxon>Embryophyta</taxon>
        <taxon>Tracheophyta</taxon>
        <taxon>Spermatophyta</taxon>
        <taxon>Magnoliopsida</taxon>
        <taxon>eudicotyledons</taxon>
        <taxon>Gunneridae</taxon>
        <taxon>Pentapetalae</taxon>
        <taxon>rosids</taxon>
        <taxon>malvids</taxon>
        <taxon>Malvales</taxon>
        <taxon>Malvaceae</taxon>
        <taxon>Helicteroideae</taxon>
        <taxon>Durio</taxon>
    </lineage>
</organism>
<feature type="coiled-coil region" evidence="1">
    <location>
        <begin position="62"/>
        <end position="89"/>
    </location>
</feature>
<dbReference type="Proteomes" id="UP000515121">
    <property type="component" value="Unplaced"/>
</dbReference>
<gene>
    <name evidence="4" type="primary">LOC111316985</name>
</gene>
<proteinExistence type="predicted"/>
<dbReference type="OrthoDB" id="774313at2759"/>
<evidence type="ECO:0000256" key="2">
    <source>
        <dbReference type="SAM" id="MobiDB-lite"/>
    </source>
</evidence>
<dbReference type="PANTHER" id="PTHR35164:SF9">
    <property type="entry name" value="EXPRESSED PROTEIN"/>
    <property type="match status" value="1"/>
</dbReference>
<evidence type="ECO:0000313" key="3">
    <source>
        <dbReference type="Proteomes" id="UP000515121"/>
    </source>
</evidence>
<reference evidence="4" key="1">
    <citation type="submission" date="2025-08" db="UniProtKB">
        <authorList>
            <consortium name="RefSeq"/>
        </authorList>
    </citation>
    <scope>IDENTIFICATION</scope>
    <source>
        <tissue evidence="4">Fruit stalk</tissue>
    </source>
</reference>
<dbReference type="PANTHER" id="PTHR35164">
    <property type="entry name" value="EXPRESSED PROTEIN"/>
    <property type="match status" value="1"/>
</dbReference>
<feature type="compositionally biased region" description="Basic and acidic residues" evidence="2">
    <location>
        <begin position="574"/>
        <end position="590"/>
    </location>
</feature>
<feature type="region of interest" description="Disordered" evidence="2">
    <location>
        <begin position="456"/>
        <end position="539"/>
    </location>
</feature>
<feature type="compositionally biased region" description="Basic and acidic residues" evidence="2">
    <location>
        <begin position="511"/>
        <end position="523"/>
    </location>
</feature>
<feature type="region of interest" description="Disordered" evidence="2">
    <location>
        <begin position="1"/>
        <end position="47"/>
    </location>
</feature>
<keyword evidence="1" id="KW-0175">Coiled coil</keyword>
<accession>A0A6P6BD42</accession>